<dbReference type="GO" id="GO:0004180">
    <property type="term" value="F:carboxypeptidase activity"/>
    <property type="evidence" value="ECO:0007669"/>
    <property type="project" value="TreeGrafter"/>
</dbReference>
<dbReference type="Gene3D" id="1.20.930.40">
    <property type="entry name" value="Transferrin receptor-like, dimerisation domain"/>
    <property type="match status" value="1"/>
</dbReference>
<dbReference type="SUPFAM" id="SSF52025">
    <property type="entry name" value="PA domain"/>
    <property type="match status" value="1"/>
</dbReference>
<protein>
    <submittedName>
        <fullName evidence="4">N-acetylated-alpha-linked acidic dipeptidase 2</fullName>
    </submittedName>
</protein>
<keyword evidence="2" id="KW-1133">Transmembrane helix</keyword>
<dbReference type="InterPro" id="IPR036757">
    <property type="entry name" value="TFR-like_dimer_dom_sf"/>
</dbReference>
<dbReference type="InterPro" id="IPR007484">
    <property type="entry name" value="Peptidase_M28"/>
</dbReference>
<name>A0A8D8T8C0_9HEMI</name>
<dbReference type="EMBL" id="HBUF01425941">
    <property type="protein sequence ID" value="CAG6741383.1"/>
    <property type="molecule type" value="Transcribed_RNA"/>
</dbReference>
<evidence type="ECO:0000256" key="1">
    <source>
        <dbReference type="ARBA" id="ARBA00005634"/>
    </source>
</evidence>
<comment type="similarity">
    <text evidence="1">Belongs to the peptidase M28 family. M28B subfamily.</text>
</comment>
<proteinExistence type="inferred from homology"/>
<feature type="transmembrane region" description="Helical" evidence="2">
    <location>
        <begin position="26"/>
        <end position="46"/>
    </location>
</feature>
<dbReference type="SUPFAM" id="SSF47672">
    <property type="entry name" value="Transferrin receptor-like dimerisation domain"/>
    <property type="match status" value="1"/>
</dbReference>
<keyword evidence="2" id="KW-0812">Transmembrane</keyword>
<dbReference type="EMBL" id="HBUF01425942">
    <property type="protein sequence ID" value="CAG6741384.1"/>
    <property type="molecule type" value="Transcribed_RNA"/>
</dbReference>
<dbReference type="SUPFAM" id="SSF53187">
    <property type="entry name" value="Zn-dependent exopeptidases"/>
    <property type="match status" value="1"/>
</dbReference>
<dbReference type="PANTHER" id="PTHR10404:SF46">
    <property type="entry name" value="VACUOLAR PROTEIN SORTING-ASSOCIATED PROTEIN 70"/>
    <property type="match status" value="1"/>
</dbReference>
<evidence type="ECO:0000313" key="4">
    <source>
        <dbReference type="EMBL" id="CAG6681292.1"/>
    </source>
</evidence>
<evidence type="ECO:0000259" key="3">
    <source>
        <dbReference type="Pfam" id="PF04389"/>
    </source>
</evidence>
<reference evidence="4" key="1">
    <citation type="submission" date="2021-05" db="EMBL/GenBank/DDBJ databases">
        <authorList>
            <person name="Alioto T."/>
            <person name="Alioto T."/>
            <person name="Gomez Garrido J."/>
        </authorList>
    </citation>
    <scope>NUCLEOTIDE SEQUENCE</scope>
</reference>
<sequence length="762" mass="85361">MRRVLSLPQLARNTYNESSDFVSKRMCFSFLLAIALMTLGVGYMAGRVATIRLIEQNAIICKAAENRLLKSHLDAGKNLENNIKQESIAGYYRDLNAYDPAGPGDLNYQQAAKLVKHFKESQFDSVSKVVASQVRLTFPDPKNASIIAMLNGDEVVYRSPNSPSAKYTIPSGQKYQKLTRRIEGEPVYINYGTARDYDFLNKVNIDIHGKVAIVRMGKVPLYQQITEALSLGATGVLLFHDPKSYIYTDTIVLSPTLLGRIQLLFGDPSANSSTFDEESINSSKSIAVSVINVELAEYILARMKVVSTDYNPLSHYPISQGFNDSNWKLVLDFNYVNVLHTYHNVIGAIRGLEEPDRYVLMGSSRASLETNATDVLGATAAMMEIAKIFGNLKKNKIWVPRRSVVLVSWGLEGDGHFNSESWAQQHALLLRERAVAYLSVERAVKANGRLRVNCAPMLDKTVLETAKLVPNPRLSEIKAGFPSVWDTMSSQNPKNPKEDTFEPRMDTISGEGDYQMFLHEQGIPSLDFGYDTVEDSGPTSSSGYQNQFVDADFSLHRAVAELWSMLVWSVADTPRLPLEVTRYLEFIERSYAVIVTTHQKLISNHSLPITKLMAAITEFKESEIFFTHELKTLDVTDILRMRVVNDKLVQLEKVMRCSHSTTKNSLSLRHAVLSEGPLLNGYGFGILQELLRDFDTMSDDVTKSKIIQHIDTLSRCFQDAALLITNVVYSLTGEKISSTSELDEKNLQMKLNSMPNLLEPNK</sequence>
<dbReference type="InterPro" id="IPR046450">
    <property type="entry name" value="PA_dom_sf"/>
</dbReference>
<accession>A0A8D8T8C0</accession>
<dbReference type="Gene3D" id="3.50.30.30">
    <property type="match status" value="1"/>
</dbReference>
<dbReference type="EMBL" id="HBUF01255039">
    <property type="protein sequence ID" value="CAG6681292.1"/>
    <property type="molecule type" value="Transcribed_RNA"/>
</dbReference>
<dbReference type="AlphaFoldDB" id="A0A8D8T8C0"/>
<dbReference type="PANTHER" id="PTHR10404">
    <property type="entry name" value="N-ACETYLATED-ALPHA-LINKED ACIDIC DIPEPTIDASE"/>
    <property type="match status" value="1"/>
</dbReference>
<keyword evidence="2" id="KW-0472">Membrane</keyword>
<dbReference type="Pfam" id="PF04389">
    <property type="entry name" value="Peptidase_M28"/>
    <property type="match status" value="1"/>
</dbReference>
<dbReference type="InterPro" id="IPR039373">
    <property type="entry name" value="Peptidase_M28B"/>
</dbReference>
<feature type="domain" description="Peptidase M28" evidence="3">
    <location>
        <begin position="344"/>
        <end position="534"/>
    </location>
</feature>
<evidence type="ECO:0000256" key="2">
    <source>
        <dbReference type="SAM" id="Phobius"/>
    </source>
</evidence>
<dbReference type="FunFam" id="3.40.630.10:FF:000101">
    <property type="entry name" value="N-acetylated alpha-linked acidic dipeptidase like 1"/>
    <property type="match status" value="1"/>
</dbReference>
<dbReference type="EMBL" id="HBUF01255040">
    <property type="protein sequence ID" value="CAG6681293.1"/>
    <property type="molecule type" value="Transcribed_RNA"/>
</dbReference>
<organism evidence="4">
    <name type="scientific">Cacopsylla melanoneura</name>
    <dbReference type="NCBI Taxonomy" id="428564"/>
    <lineage>
        <taxon>Eukaryota</taxon>
        <taxon>Metazoa</taxon>
        <taxon>Ecdysozoa</taxon>
        <taxon>Arthropoda</taxon>
        <taxon>Hexapoda</taxon>
        <taxon>Insecta</taxon>
        <taxon>Pterygota</taxon>
        <taxon>Neoptera</taxon>
        <taxon>Paraneoptera</taxon>
        <taxon>Hemiptera</taxon>
        <taxon>Sternorrhyncha</taxon>
        <taxon>Psylloidea</taxon>
        <taxon>Psyllidae</taxon>
        <taxon>Psyllinae</taxon>
        <taxon>Cacopsylla</taxon>
    </lineage>
</organism>
<dbReference type="Gene3D" id="3.40.630.10">
    <property type="entry name" value="Zn peptidases"/>
    <property type="match status" value="1"/>
</dbReference>